<dbReference type="PANTHER" id="PTHR33452">
    <property type="entry name" value="OXIDOREDUCTASE CATD-RELATED"/>
    <property type="match status" value="1"/>
</dbReference>
<keyword evidence="9" id="KW-1185">Reference proteome</keyword>
<sequence length="131" mass="13745">MNRYQADDLGKLVLRLVLALLLLAHGFAKITGGIDGVQAMLVGHGLPPELGYAVFIGEIVAPALLIAGLYSRFAAGVVVINMLVALWLAHTGQLLSLTPQGGWAVELQAFFLFTAAAIALMGSGNYALRAD</sequence>
<dbReference type="PANTHER" id="PTHR33452:SF1">
    <property type="entry name" value="INNER MEMBRANE PROTEIN YPHA-RELATED"/>
    <property type="match status" value="1"/>
</dbReference>
<comment type="caution">
    <text evidence="8">The sequence shown here is derived from an EMBL/GenBank/DDBJ whole genome shotgun (WGS) entry which is preliminary data.</text>
</comment>
<dbReference type="EMBL" id="JBHRSS010000003">
    <property type="protein sequence ID" value="MFC3103261.1"/>
    <property type="molecule type" value="Genomic_DNA"/>
</dbReference>
<name>A0ABV7EP62_9GAMM</name>
<keyword evidence="3" id="KW-1003">Cell membrane</keyword>
<organism evidence="8 9">
    <name type="scientific">Salinisphaera aquimarina</name>
    <dbReference type="NCBI Taxonomy" id="2094031"/>
    <lineage>
        <taxon>Bacteria</taxon>
        <taxon>Pseudomonadati</taxon>
        <taxon>Pseudomonadota</taxon>
        <taxon>Gammaproteobacteria</taxon>
        <taxon>Salinisphaerales</taxon>
        <taxon>Salinisphaeraceae</taxon>
        <taxon>Salinisphaera</taxon>
    </lineage>
</organism>
<evidence type="ECO:0000313" key="9">
    <source>
        <dbReference type="Proteomes" id="UP001595462"/>
    </source>
</evidence>
<evidence type="ECO:0000256" key="6">
    <source>
        <dbReference type="ARBA" id="ARBA00023136"/>
    </source>
</evidence>
<evidence type="ECO:0000256" key="1">
    <source>
        <dbReference type="ARBA" id="ARBA00004651"/>
    </source>
</evidence>
<keyword evidence="5 7" id="KW-1133">Transmembrane helix</keyword>
<keyword evidence="4 7" id="KW-0812">Transmembrane</keyword>
<dbReference type="InterPro" id="IPR051907">
    <property type="entry name" value="DoxX-like_oxidoreductase"/>
</dbReference>
<gene>
    <name evidence="8" type="ORF">ACFOSU_05080</name>
</gene>
<keyword evidence="6 7" id="KW-0472">Membrane</keyword>
<dbReference type="Pfam" id="PF07681">
    <property type="entry name" value="DoxX"/>
    <property type="match status" value="1"/>
</dbReference>
<reference evidence="9" key="1">
    <citation type="journal article" date="2019" name="Int. J. Syst. Evol. Microbiol.">
        <title>The Global Catalogue of Microorganisms (GCM) 10K type strain sequencing project: providing services to taxonomists for standard genome sequencing and annotation.</title>
        <authorList>
            <consortium name="The Broad Institute Genomics Platform"/>
            <consortium name="The Broad Institute Genome Sequencing Center for Infectious Disease"/>
            <person name="Wu L."/>
            <person name="Ma J."/>
        </authorList>
    </citation>
    <scope>NUCLEOTIDE SEQUENCE [LARGE SCALE GENOMIC DNA]</scope>
    <source>
        <strain evidence="9">KCTC 52640</strain>
    </source>
</reference>
<feature type="transmembrane region" description="Helical" evidence="7">
    <location>
        <begin position="107"/>
        <end position="128"/>
    </location>
</feature>
<evidence type="ECO:0000256" key="3">
    <source>
        <dbReference type="ARBA" id="ARBA00022475"/>
    </source>
</evidence>
<comment type="subcellular location">
    <subcellularLocation>
        <location evidence="1">Cell membrane</location>
        <topology evidence="1">Multi-pass membrane protein</topology>
    </subcellularLocation>
</comment>
<evidence type="ECO:0000256" key="7">
    <source>
        <dbReference type="SAM" id="Phobius"/>
    </source>
</evidence>
<dbReference type="InterPro" id="IPR032808">
    <property type="entry name" value="DoxX"/>
</dbReference>
<dbReference type="Proteomes" id="UP001595462">
    <property type="component" value="Unassembled WGS sequence"/>
</dbReference>
<comment type="similarity">
    <text evidence="2">Belongs to the DoxX family.</text>
</comment>
<evidence type="ECO:0000313" key="8">
    <source>
        <dbReference type="EMBL" id="MFC3103261.1"/>
    </source>
</evidence>
<evidence type="ECO:0000256" key="2">
    <source>
        <dbReference type="ARBA" id="ARBA00006679"/>
    </source>
</evidence>
<feature type="transmembrane region" description="Helical" evidence="7">
    <location>
        <begin position="77"/>
        <end position="95"/>
    </location>
</feature>
<protein>
    <submittedName>
        <fullName evidence="8">DoxX family protein</fullName>
    </submittedName>
</protein>
<accession>A0ABV7EP62</accession>
<feature type="transmembrane region" description="Helical" evidence="7">
    <location>
        <begin position="52"/>
        <end position="70"/>
    </location>
</feature>
<proteinExistence type="inferred from homology"/>
<evidence type="ECO:0000256" key="5">
    <source>
        <dbReference type="ARBA" id="ARBA00022989"/>
    </source>
</evidence>
<evidence type="ECO:0000256" key="4">
    <source>
        <dbReference type="ARBA" id="ARBA00022692"/>
    </source>
</evidence>
<dbReference type="RefSeq" id="WP_380687125.1">
    <property type="nucleotide sequence ID" value="NZ_JBHRSS010000003.1"/>
</dbReference>